<dbReference type="AlphaFoldDB" id="A0A6H0XPD1"/>
<evidence type="ECO:0000256" key="6">
    <source>
        <dbReference type="ARBA" id="ARBA00022837"/>
    </source>
</evidence>
<protein>
    <recommendedName>
        <fullName evidence="8">Carboxylic ester hydrolase</fullName>
        <ecNumber evidence="8">3.1.1.-</ecNumber>
    </recommendedName>
</protein>
<dbReference type="InterPro" id="IPR029058">
    <property type="entry name" value="AB_hydrolase_fold"/>
</dbReference>
<keyword evidence="5 8" id="KW-0378">Hydrolase</keyword>
<comment type="similarity">
    <text evidence="1 8">Belongs to the tannase family.</text>
</comment>
<dbReference type="OrthoDB" id="3039123at2759"/>
<keyword evidence="2" id="KW-0719">Serine esterase</keyword>
<evidence type="ECO:0000256" key="8">
    <source>
        <dbReference type="RuleBase" id="RU361238"/>
    </source>
</evidence>
<evidence type="ECO:0000256" key="7">
    <source>
        <dbReference type="ARBA" id="ARBA00023157"/>
    </source>
</evidence>
<evidence type="ECO:0000256" key="2">
    <source>
        <dbReference type="ARBA" id="ARBA00022487"/>
    </source>
</evidence>
<name>A0A6H0XPD1_9PEZI</name>
<dbReference type="Pfam" id="PF07519">
    <property type="entry name" value="Tannase"/>
    <property type="match status" value="1"/>
</dbReference>
<dbReference type="GO" id="GO:0030600">
    <property type="term" value="F:feruloyl esterase activity"/>
    <property type="evidence" value="ECO:0007669"/>
    <property type="project" value="UniProtKB-ARBA"/>
</dbReference>
<dbReference type="SUPFAM" id="SSF53474">
    <property type="entry name" value="alpha/beta-Hydrolases"/>
    <property type="match status" value="1"/>
</dbReference>
<dbReference type="EC" id="3.1.1.-" evidence="8"/>
<evidence type="ECO:0000256" key="4">
    <source>
        <dbReference type="ARBA" id="ARBA00022729"/>
    </source>
</evidence>
<keyword evidence="6" id="KW-0106">Calcium</keyword>
<dbReference type="InterPro" id="IPR011118">
    <property type="entry name" value="Tannase/feruloyl_esterase"/>
</dbReference>
<reference evidence="9 10" key="1">
    <citation type="journal article" date="2016" name="Sci. Rep.">
        <title>Peltaster fructicola genome reveals evolution from an invasive phytopathogen to an ectophytic parasite.</title>
        <authorList>
            <person name="Xu C."/>
            <person name="Chen H."/>
            <person name="Gleason M.L."/>
            <person name="Xu J.R."/>
            <person name="Liu H."/>
            <person name="Zhang R."/>
            <person name="Sun G."/>
        </authorList>
    </citation>
    <scope>NUCLEOTIDE SEQUENCE [LARGE SCALE GENOMIC DNA]</scope>
    <source>
        <strain evidence="9 10">LNHT1506</strain>
    </source>
</reference>
<keyword evidence="7" id="KW-1015">Disulfide bond</keyword>
<dbReference type="Proteomes" id="UP000503462">
    <property type="component" value="Chromosome 2"/>
</dbReference>
<evidence type="ECO:0000256" key="5">
    <source>
        <dbReference type="ARBA" id="ARBA00022801"/>
    </source>
</evidence>
<gene>
    <name evidence="9" type="ORF">AMS68_002139</name>
</gene>
<organism evidence="9 10">
    <name type="scientific">Peltaster fructicola</name>
    <dbReference type="NCBI Taxonomy" id="286661"/>
    <lineage>
        <taxon>Eukaryota</taxon>
        <taxon>Fungi</taxon>
        <taxon>Dikarya</taxon>
        <taxon>Ascomycota</taxon>
        <taxon>Pezizomycotina</taxon>
        <taxon>Dothideomycetes</taxon>
        <taxon>Dothideomycetes incertae sedis</taxon>
        <taxon>Peltaster</taxon>
    </lineage>
</organism>
<dbReference type="GO" id="GO:0046872">
    <property type="term" value="F:metal ion binding"/>
    <property type="evidence" value="ECO:0007669"/>
    <property type="project" value="UniProtKB-KW"/>
</dbReference>
<proteinExistence type="inferred from homology"/>
<feature type="chain" id="PRO_5026376562" description="Carboxylic ester hydrolase" evidence="8">
    <location>
        <begin position="21"/>
        <end position="561"/>
    </location>
</feature>
<keyword evidence="4 8" id="KW-0732">Signal</keyword>
<evidence type="ECO:0000256" key="1">
    <source>
        <dbReference type="ARBA" id="ARBA00006249"/>
    </source>
</evidence>
<accession>A0A6H0XPD1</accession>
<keyword evidence="3" id="KW-0479">Metal-binding</keyword>
<dbReference type="PANTHER" id="PTHR33938:SF7">
    <property type="entry name" value="CARBOXYLIC ESTER HYDROLASE"/>
    <property type="match status" value="1"/>
</dbReference>
<feature type="signal peptide" evidence="8">
    <location>
        <begin position="1"/>
        <end position="20"/>
    </location>
</feature>
<evidence type="ECO:0000256" key="3">
    <source>
        <dbReference type="ARBA" id="ARBA00022723"/>
    </source>
</evidence>
<dbReference type="EMBL" id="CP051140">
    <property type="protein sequence ID" value="QIW96621.1"/>
    <property type="molecule type" value="Genomic_DNA"/>
</dbReference>
<evidence type="ECO:0000313" key="9">
    <source>
        <dbReference type="EMBL" id="QIW96621.1"/>
    </source>
</evidence>
<keyword evidence="10" id="KW-1185">Reference proteome</keyword>
<dbReference type="PANTHER" id="PTHR33938">
    <property type="entry name" value="FERULOYL ESTERASE B-RELATED"/>
    <property type="match status" value="1"/>
</dbReference>
<sequence>MQYSNLLKLALASTISVTQAASLADICTTSNIKAALPADQSINDIVFHPSSVTATPVYNANVGGVTSYCRCEPLLWSCNENDNVVVKYALPDPGNFKNRFYVHGGGGYVLSRTTTGGLSYGAVSGATDAGYDAFDKSFDQVVLYGNNSLNWDATLMFAFKALGELTLIGKALTKNIYHMADSTKLFTYFEGCSDGAREGFSQIQRYGTQYDGLVAAAPAFRYAHQQVLHTFSSVAEHLQNYYPQPCEMIQIVKSTIAACDELDGRKDGVVARTDLCMLNFKTSSLVGTPYSCAASTNPSQPAQSGQVSAEGATLAQTILDGLHNSQGQRAYLSWQISSEFEDAYTVYNTNTGTWDLSIPYFGGGFVTKFVELLDIDNLPNLDGVTYDTVVDWINVAFSRYNDTLQTTIPNLIDFQSHGGKIIHFHGESDPSIPAASSVHYRQSVKCVMYGDNPNSETELNSWYQFYLVPGAAHCGYNPLQPGPYPQTAMASMIAWVEQGIAPTSLGATVNSGPFNGEVQQLCMWPTRPLWLTKGSTFNCVYDQQSIDTWTYNLPAFEGPVY</sequence>
<evidence type="ECO:0000313" key="10">
    <source>
        <dbReference type="Proteomes" id="UP000503462"/>
    </source>
</evidence>